<keyword evidence="2" id="KW-1185">Reference proteome</keyword>
<evidence type="ECO:0000313" key="1">
    <source>
        <dbReference type="EMBL" id="BAL73770.1"/>
    </source>
</evidence>
<dbReference type="EMBL" id="AP012279">
    <property type="protein sequence ID" value="BAL73770.1"/>
    <property type="molecule type" value="Genomic_DNA"/>
</dbReference>
<proteinExistence type="predicted"/>
<dbReference type="KEGG" id="brs:S23_05490"/>
<name>A0AAI8M8S9_9BRAD</name>
<protein>
    <submittedName>
        <fullName evidence="1">Uncharacterized protein</fullName>
    </submittedName>
</protein>
<dbReference type="AlphaFoldDB" id="A0AAI8M8S9"/>
<reference evidence="1 2" key="1">
    <citation type="journal article" date="2012" name="Microbes Environ.">
        <title>Complete genome sequence of Bradyrhizobium sp. S23321: insights into symbiosis evolution in soil oligotrophs.</title>
        <authorList>
            <person name="Okubo T."/>
            <person name="Tsukui T."/>
            <person name="Maita H."/>
            <person name="Okamoto S."/>
            <person name="Oshima K."/>
            <person name="Fujisawa T."/>
            <person name="Saito A."/>
            <person name="Futamata H."/>
            <person name="Hattori R."/>
            <person name="Shimomura Y."/>
            <person name="Haruta S."/>
            <person name="Morimoto S."/>
            <person name="Wang Y."/>
            <person name="Sakai Y."/>
            <person name="Hattori M."/>
            <person name="Aizawa S."/>
            <person name="Nagashima K.V.P."/>
            <person name="Masuda S."/>
            <person name="Hattori T."/>
            <person name="Yamashita A."/>
            <person name="Bao Z."/>
            <person name="Hayatsu M."/>
            <person name="Kajiya-Kanegae H."/>
            <person name="Yoshinaga I."/>
            <person name="Sakamoto K."/>
            <person name="Toyota K."/>
            <person name="Nakao M."/>
            <person name="Kohara M."/>
            <person name="Anda M."/>
            <person name="Niwa R."/>
            <person name="Jung-Hwan P."/>
            <person name="Sameshima-Saito R."/>
            <person name="Tokuda S."/>
            <person name="Yamamoto S."/>
            <person name="Yamamoto S."/>
            <person name="Yokoyama T."/>
            <person name="Akutsu T."/>
            <person name="Nakamura Y."/>
            <person name="Nakahira-Yanaka Y."/>
            <person name="Takada Hoshino Y."/>
            <person name="Hirakawa H."/>
            <person name="Mitsui H."/>
            <person name="Terasawa K."/>
            <person name="Itakura M."/>
            <person name="Sato S."/>
            <person name="Ikeda-Ohtsubo W."/>
            <person name="Sakakura N."/>
            <person name="Kaminuma E."/>
            <person name="Minamisawa K."/>
        </authorList>
    </citation>
    <scope>NUCLEOTIDE SEQUENCE [LARGE SCALE GENOMIC DNA]</scope>
    <source>
        <strain evidence="1 2">S23321</strain>
    </source>
</reference>
<organism evidence="1 2">
    <name type="scientific">Bradyrhizobium cosmicum</name>
    <dbReference type="NCBI Taxonomy" id="1404864"/>
    <lineage>
        <taxon>Bacteria</taxon>
        <taxon>Pseudomonadati</taxon>
        <taxon>Pseudomonadota</taxon>
        <taxon>Alphaproteobacteria</taxon>
        <taxon>Hyphomicrobiales</taxon>
        <taxon>Nitrobacteraceae</taxon>
        <taxon>Bradyrhizobium</taxon>
    </lineage>
</organism>
<dbReference type="Proteomes" id="UP000007886">
    <property type="component" value="Chromosome"/>
</dbReference>
<sequence>MSDKLLELEILLNQLPGAVERRRLGDRLRQAVDVLRDSEYRVNRTRAVLELAHLTEFQQSSPQGDVIDKLKEEAWEVGDALQNATTEDELKNAVYDYDRVLKPALASADKAVRIHWSRVVDERFRPIELLGELLERIGIAGDLGQQLRDCARRGMASTNNSQLTEIVANAKNLLAELSVLQKRRAEAIGSGNVGTFVNALAEGRATLELITPDVREWLEMNNALDRLGVTPR</sequence>
<accession>A0AAI8M8S9</accession>
<gene>
    <name evidence="1" type="ORF">S23_05490</name>
</gene>
<evidence type="ECO:0000313" key="2">
    <source>
        <dbReference type="Proteomes" id="UP000007886"/>
    </source>
</evidence>
<dbReference type="RefSeq" id="WP_014439180.1">
    <property type="nucleotide sequence ID" value="NC_017082.1"/>
</dbReference>